<dbReference type="EMBL" id="CP117255">
    <property type="protein sequence ID" value="WFR96513.1"/>
    <property type="molecule type" value="Genomic_DNA"/>
</dbReference>
<dbReference type="InterPro" id="IPR036412">
    <property type="entry name" value="HAD-like_sf"/>
</dbReference>
<proteinExistence type="predicted"/>
<accession>A0AAF1KHX2</accession>
<reference evidence="1 2" key="1">
    <citation type="journal article" date="2018" name="Sci. Rep.">
        <title>Rhizobium tumorigenes sp. nov., a novel plant tumorigenic bacterium isolated from cane gall tumors on thornless blackberry.</title>
        <authorList>
            <person name="Kuzmanovi N."/>
            <person name="Smalla K."/>
            <person name="Gronow S."/>
            <person name="PuBawska J."/>
        </authorList>
    </citation>
    <scope>NUCLEOTIDE SEQUENCE [LARGE SCALE GENOMIC DNA]</scope>
    <source>
        <strain evidence="1 2">1078</strain>
    </source>
</reference>
<gene>
    <name evidence="1" type="ORF">PR017_05120</name>
</gene>
<reference evidence="2" key="2">
    <citation type="journal article" date="2023" name="MicrobiologyOpen">
        <title>Genomics of the tumorigenes clade of the family Rhizobiaceae and description of Rhizobium rhododendri sp. nov.</title>
        <authorList>
            <person name="Kuzmanovic N."/>
            <person name="diCenzo G.C."/>
            <person name="Bunk B."/>
            <person name="Sproeer C."/>
            <person name="Fruehling A."/>
            <person name="Neumann-Schaal M."/>
            <person name="Overmann J."/>
            <person name="Smalla K."/>
        </authorList>
    </citation>
    <scope>NUCLEOTIDE SEQUENCE [LARGE SCALE GENOMIC DNA]</scope>
    <source>
        <strain evidence="2">1078</strain>
    </source>
</reference>
<evidence type="ECO:0008006" key="3">
    <source>
        <dbReference type="Google" id="ProtNLM"/>
    </source>
</evidence>
<keyword evidence="2" id="KW-1185">Reference proteome</keyword>
<evidence type="ECO:0000313" key="1">
    <source>
        <dbReference type="EMBL" id="WFR96513.1"/>
    </source>
</evidence>
<dbReference type="KEGG" id="rtu:PR017_05120"/>
<sequence length="213" mass="23844">MDETTDIGHVPLRDRPLVVCDIDEVVLEFLTPFTRFLRARDHDLLARSFRIHGNVVSNHDGTVPDDDTVSAFLEDFFLTQDQWQIPAERVVETLTGLAGDADIVFLTAMPPRHQQTRRAVLDRFGLHFPMIATEQPKGPVLARLHGDRPQPVVFLDDIEKNLLSVGKSVPDCLLVNLMANADFRPFLPVPSPGIVSVEDWSAADRLIRAHIGL</sequence>
<organism evidence="1 2">
    <name type="scientific">Rhizobium tumorigenes</name>
    <dbReference type="NCBI Taxonomy" id="2041385"/>
    <lineage>
        <taxon>Bacteria</taxon>
        <taxon>Pseudomonadati</taxon>
        <taxon>Pseudomonadota</taxon>
        <taxon>Alphaproteobacteria</taxon>
        <taxon>Hyphomicrobiales</taxon>
        <taxon>Rhizobiaceae</taxon>
        <taxon>Rhizobium/Agrobacterium group</taxon>
        <taxon>Rhizobium</taxon>
    </lineage>
</organism>
<evidence type="ECO:0000313" key="2">
    <source>
        <dbReference type="Proteomes" id="UP000249499"/>
    </source>
</evidence>
<name>A0AAF1KHX2_9HYPH</name>
<dbReference type="RefSeq" id="WP_111220598.1">
    <property type="nucleotide sequence ID" value="NZ_CP117255.1"/>
</dbReference>
<dbReference type="AlphaFoldDB" id="A0AAF1KHX2"/>
<protein>
    <recommendedName>
        <fullName evidence="3">HAD family hydrolase</fullName>
    </recommendedName>
</protein>
<dbReference type="Proteomes" id="UP000249499">
    <property type="component" value="Chromosome"/>
</dbReference>
<dbReference type="SUPFAM" id="SSF56784">
    <property type="entry name" value="HAD-like"/>
    <property type="match status" value="1"/>
</dbReference>